<evidence type="ECO:0000256" key="1">
    <source>
        <dbReference type="SAM" id="MobiDB-lite"/>
    </source>
</evidence>
<protein>
    <submittedName>
        <fullName evidence="2">Uncharacterized protein</fullName>
    </submittedName>
</protein>
<proteinExistence type="predicted"/>
<sequence>MGNGKGEHQISGVAAEWRAETLPTTWGRASAAPLATMSVFLMTAWIPASGVRATDAILPTSCTRPCSSSSSAHRLWTNGDTPPHDEARAHNRPKSTSHHFNWPIPDELIDWPDSDVRWPPRKHQLHAVDCRTTCNAYQTTDTLRLLFCLRPCRCATMFSV</sequence>
<evidence type="ECO:0000313" key="4">
    <source>
        <dbReference type="Proteomes" id="UP000044602"/>
    </source>
</evidence>
<evidence type="ECO:0000313" key="2">
    <source>
        <dbReference type="EMBL" id="CRK19049.1"/>
    </source>
</evidence>
<dbReference type="Proteomes" id="UP000045706">
    <property type="component" value="Unassembled WGS sequence"/>
</dbReference>
<dbReference type="AlphaFoldDB" id="A0A0G4LAT7"/>
<gene>
    <name evidence="2" type="ORF">BN1708_012502</name>
    <name evidence="3" type="ORF">BN1723_016511</name>
</gene>
<name>A0A0G4LAT7_VERLO</name>
<evidence type="ECO:0000313" key="5">
    <source>
        <dbReference type="Proteomes" id="UP000045706"/>
    </source>
</evidence>
<dbReference type="EMBL" id="CVQI01034662">
    <property type="protein sequence ID" value="CRK45265.1"/>
    <property type="molecule type" value="Genomic_DNA"/>
</dbReference>
<dbReference type="EMBL" id="CVQH01010224">
    <property type="protein sequence ID" value="CRK19049.1"/>
    <property type="molecule type" value="Genomic_DNA"/>
</dbReference>
<keyword evidence="4" id="KW-1185">Reference proteome</keyword>
<reference evidence="4 5" key="1">
    <citation type="submission" date="2015-05" db="EMBL/GenBank/DDBJ databases">
        <authorList>
            <person name="Fogelqvist Johan"/>
        </authorList>
    </citation>
    <scope>NUCLEOTIDE SEQUENCE [LARGE SCALE GENOMIC DNA]</scope>
    <source>
        <strain evidence="2">VL1</strain>
        <strain evidence="3">VL2</strain>
    </source>
</reference>
<evidence type="ECO:0000313" key="3">
    <source>
        <dbReference type="EMBL" id="CRK45265.1"/>
    </source>
</evidence>
<organism evidence="2 4">
    <name type="scientific">Verticillium longisporum</name>
    <name type="common">Verticillium dahliae var. longisporum</name>
    <dbReference type="NCBI Taxonomy" id="100787"/>
    <lineage>
        <taxon>Eukaryota</taxon>
        <taxon>Fungi</taxon>
        <taxon>Dikarya</taxon>
        <taxon>Ascomycota</taxon>
        <taxon>Pezizomycotina</taxon>
        <taxon>Sordariomycetes</taxon>
        <taxon>Hypocreomycetidae</taxon>
        <taxon>Glomerellales</taxon>
        <taxon>Plectosphaerellaceae</taxon>
        <taxon>Verticillium</taxon>
    </lineage>
</organism>
<accession>A0A0G4LAT7</accession>
<dbReference type="Proteomes" id="UP000044602">
    <property type="component" value="Unassembled WGS sequence"/>
</dbReference>
<feature type="region of interest" description="Disordered" evidence="1">
    <location>
        <begin position="73"/>
        <end position="97"/>
    </location>
</feature>